<comment type="caution">
    <text evidence="3">The sequence shown here is derived from an EMBL/GenBank/DDBJ whole genome shotgun (WGS) entry which is preliminary data.</text>
</comment>
<evidence type="ECO:0000256" key="2">
    <source>
        <dbReference type="SAM" id="Phobius"/>
    </source>
</evidence>
<evidence type="ECO:0000313" key="4">
    <source>
        <dbReference type="Proteomes" id="UP001386955"/>
    </source>
</evidence>
<protein>
    <submittedName>
        <fullName evidence="3">Uncharacterized protein</fullName>
    </submittedName>
</protein>
<dbReference type="PANTHER" id="PTHR34268">
    <property type="entry name" value="OS01G0321850 PROTEIN"/>
    <property type="match status" value="1"/>
</dbReference>
<proteinExistence type="predicted"/>
<feature type="region of interest" description="Disordered" evidence="1">
    <location>
        <begin position="104"/>
        <end position="126"/>
    </location>
</feature>
<gene>
    <name evidence="3" type="ORF">VNO78_13128</name>
</gene>
<name>A0AAN9XQA3_PSOTE</name>
<dbReference type="Proteomes" id="UP001386955">
    <property type="component" value="Unassembled WGS sequence"/>
</dbReference>
<evidence type="ECO:0000313" key="3">
    <source>
        <dbReference type="EMBL" id="KAK7401557.1"/>
    </source>
</evidence>
<keyword evidence="2" id="KW-1133">Transmembrane helix</keyword>
<keyword evidence="2" id="KW-0472">Membrane</keyword>
<organism evidence="3 4">
    <name type="scientific">Psophocarpus tetragonolobus</name>
    <name type="common">Winged bean</name>
    <name type="synonym">Dolichos tetragonolobus</name>
    <dbReference type="NCBI Taxonomy" id="3891"/>
    <lineage>
        <taxon>Eukaryota</taxon>
        <taxon>Viridiplantae</taxon>
        <taxon>Streptophyta</taxon>
        <taxon>Embryophyta</taxon>
        <taxon>Tracheophyta</taxon>
        <taxon>Spermatophyta</taxon>
        <taxon>Magnoliopsida</taxon>
        <taxon>eudicotyledons</taxon>
        <taxon>Gunneridae</taxon>
        <taxon>Pentapetalae</taxon>
        <taxon>rosids</taxon>
        <taxon>fabids</taxon>
        <taxon>Fabales</taxon>
        <taxon>Fabaceae</taxon>
        <taxon>Papilionoideae</taxon>
        <taxon>50 kb inversion clade</taxon>
        <taxon>NPAAA clade</taxon>
        <taxon>indigoferoid/millettioid clade</taxon>
        <taxon>Phaseoleae</taxon>
        <taxon>Psophocarpus</taxon>
    </lineage>
</organism>
<feature type="transmembrane region" description="Helical" evidence="2">
    <location>
        <begin position="52"/>
        <end position="70"/>
    </location>
</feature>
<evidence type="ECO:0000256" key="1">
    <source>
        <dbReference type="SAM" id="MobiDB-lite"/>
    </source>
</evidence>
<reference evidence="3 4" key="1">
    <citation type="submission" date="2024-01" db="EMBL/GenBank/DDBJ databases">
        <title>The genomes of 5 underutilized Papilionoideae crops provide insights into root nodulation and disease resistanc.</title>
        <authorList>
            <person name="Jiang F."/>
        </authorList>
    </citation>
    <scope>NUCLEOTIDE SEQUENCE [LARGE SCALE GENOMIC DNA]</scope>
    <source>
        <strain evidence="3">DUOXIRENSHENG_FW03</strain>
        <tissue evidence="3">Leaves</tissue>
    </source>
</reference>
<feature type="compositionally biased region" description="Low complexity" evidence="1">
    <location>
        <begin position="117"/>
        <end position="126"/>
    </location>
</feature>
<keyword evidence="2" id="KW-0812">Transmembrane</keyword>
<dbReference type="PANTHER" id="PTHR34268:SF8">
    <property type="entry name" value="FAE DOMAIN-CONTAINING PROTEIN"/>
    <property type="match status" value="1"/>
</dbReference>
<accession>A0AAN9XQA3</accession>
<dbReference type="EMBL" id="JAYMYS010000003">
    <property type="protein sequence ID" value="KAK7401557.1"/>
    <property type="molecule type" value="Genomic_DNA"/>
</dbReference>
<dbReference type="AlphaFoldDB" id="A0AAN9XQA3"/>
<sequence length="126" mass="13948">MHASCFHNSFLKLQFIVGFLDSTKSHKGCCVVTFLCYLRSCKLKMESSLGDMLIKVAVFIVVQGLVYLILSNSSNIFSKNIKRSHSFKPARSLSIRRMLAFVSDFPPEGEPSPSPKGPNSSSLLSD</sequence>
<keyword evidence="4" id="KW-1185">Reference proteome</keyword>